<accession>G1SZ64</accession>
<evidence type="ECO:0000256" key="7">
    <source>
        <dbReference type="ARBA" id="ARBA00022737"/>
    </source>
</evidence>
<comment type="caution">
    <text evidence="16">Lacks conserved residue(s) required for the propagation of feature annotation.</text>
</comment>
<comment type="similarity">
    <text evidence="16">Belongs to the LAMP family.</text>
</comment>
<dbReference type="AlphaFoldDB" id="G1SZ64"/>
<dbReference type="Proteomes" id="UP000001811">
    <property type="component" value="Chromosome 19"/>
</dbReference>
<dbReference type="EMBL" id="AAGW02049572">
    <property type="status" value="NOT_ANNOTATED_CDS"/>
    <property type="molecule type" value="Genomic_DNA"/>
</dbReference>
<dbReference type="PANTHER" id="PTHR11506:SF2">
    <property type="entry name" value="MACROSIALIN"/>
    <property type="match status" value="1"/>
</dbReference>
<feature type="compositionally biased region" description="Pro residues" evidence="17">
    <location>
        <begin position="116"/>
        <end position="127"/>
    </location>
</feature>
<keyword evidence="4" id="KW-1003">Cell membrane</keyword>
<dbReference type="Gene3D" id="2.40.160.110">
    <property type="match status" value="1"/>
</dbReference>
<keyword evidence="8" id="KW-0967">Endosome</keyword>
<dbReference type="PANTHER" id="PTHR11506">
    <property type="entry name" value="LYSOSOME-ASSOCIATED MEMBRANE GLYCOPROTEIN"/>
    <property type="match status" value="1"/>
</dbReference>
<evidence type="ECO:0000256" key="17">
    <source>
        <dbReference type="SAM" id="MobiDB-lite"/>
    </source>
</evidence>
<evidence type="ECO:0000256" key="12">
    <source>
        <dbReference type="ARBA" id="ARBA00023180"/>
    </source>
</evidence>
<evidence type="ECO:0000313" key="21">
    <source>
        <dbReference type="Ensembl" id="ENSOCUP00000008945.3"/>
    </source>
</evidence>
<evidence type="ECO:0000259" key="20">
    <source>
        <dbReference type="Pfam" id="PF01299"/>
    </source>
</evidence>
<evidence type="ECO:0000256" key="6">
    <source>
        <dbReference type="ARBA" id="ARBA00022729"/>
    </source>
</evidence>
<dbReference type="STRING" id="9986.ENSOCUP00000008945"/>
<evidence type="ECO:0000313" key="22">
    <source>
        <dbReference type="Proteomes" id="UP000001811"/>
    </source>
</evidence>
<feature type="domain" description="Lysosome-associated membrane glycoprotein 2-like luminal" evidence="20">
    <location>
        <begin position="133"/>
        <end position="281"/>
    </location>
</feature>
<organism evidence="21 22">
    <name type="scientific">Oryctolagus cuniculus</name>
    <name type="common">Rabbit</name>
    <dbReference type="NCBI Taxonomy" id="9986"/>
    <lineage>
        <taxon>Eukaryota</taxon>
        <taxon>Metazoa</taxon>
        <taxon>Chordata</taxon>
        <taxon>Craniata</taxon>
        <taxon>Vertebrata</taxon>
        <taxon>Euteleostomi</taxon>
        <taxon>Mammalia</taxon>
        <taxon>Eutheria</taxon>
        <taxon>Euarchontoglires</taxon>
        <taxon>Glires</taxon>
        <taxon>Lagomorpha</taxon>
        <taxon>Leporidae</taxon>
        <taxon>Oryctolagus</taxon>
    </lineage>
</organism>
<evidence type="ECO:0000256" key="16">
    <source>
        <dbReference type="PROSITE-ProRule" id="PRU00740"/>
    </source>
</evidence>
<keyword evidence="7" id="KW-0677">Repeat</keyword>
<evidence type="ECO:0000256" key="1">
    <source>
        <dbReference type="ARBA" id="ARBA00004251"/>
    </source>
</evidence>
<evidence type="ECO:0000256" key="18">
    <source>
        <dbReference type="SAM" id="Phobius"/>
    </source>
</evidence>
<keyword evidence="12" id="KW-0325">Glycoprotein</keyword>
<evidence type="ECO:0000256" key="13">
    <source>
        <dbReference type="ARBA" id="ARBA00023228"/>
    </source>
</evidence>
<reference evidence="21" key="2">
    <citation type="submission" date="2025-08" db="UniProtKB">
        <authorList>
            <consortium name="Ensembl"/>
        </authorList>
    </citation>
    <scope>IDENTIFICATION</scope>
    <source>
        <strain evidence="21">Thorbecke</strain>
    </source>
</reference>
<reference evidence="21 22" key="1">
    <citation type="journal article" date="2011" name="Nature">
        <title>A high-resolution map of human evolutionary constraint using 29 mammals.</title>
        <authorList>
            <person name="Lindblad-Toh K."/>
            <person name="Garber M."/>
            <person name="Zuk O."/>
            <person name="Lin M.F."/>
            <person name="Parker B.J."/>
            <person name="Washietl S."/>
            <person name="Kheradpour P."/>
            <person name="Ernst J."/>
            <person name="Jordan G."/>
            <person name="Mauceli E."/>
            <person name="Ward L.D."/>
            <person name="Lowe C.B."/>
            <person name="Holloway A.K."/>
            <person name="Clamp M."/>
            <person name="Gnerre S."/>
            <person name="Alfoldi J."/>
            <person name="Beal K."/>
            <person name="Chang J."/>
            <person name="Clawson H."/>
            <person name="Cuff J."/>
            <person name="Di Palma F."/>
            <person name="Fitzgerald S."/>
            <person name="Flicek P."/>
            <person name="Guttman M."/>
            <person name="Hubisz M.J."/>
            <person name="Jaffe D.B."/>
            <person name="Jungreis I."/>
            <person name="Kent W.J."/>
            <person name="Kostka D."/>
            <person name="Lara M."/>
            <person name="Martins A.L."/>
            <person name="Massingham T."/>
            <person name="Moltke I."/>
            <person name="Raney B.J."/>
            <person name="Rasmussen M.D."/>
            <person name="Robinson J."/>
            <person name="Stark A."/>
            <person name="Vilella A.J."/>
            <person name="Wen J."/>
            <person name="Xie X."/>
            <person name="Zody M.C."/>
            <person name="Baldwin J."/>
            <person name="Bloom T."/>
            <person name="Chin C.W."/>
            <person name="Heiman D."/>
            <person name="Nicol R."/>
            <person name="Nusbaum C."/>
            <person name="Young S."/>
            <person name="Wilkinson J."/>
            <person name="Worley K.C."/>
            <person name="Kovar C.L."/>
            <person name="Muzny D.M."/>
            <person name="Gibbs R.A."/>
            <person name="Cree A."/>
            <person name="Dihn H.H."/>
            <person name="Fowler G."/>
            <person name="Jhangiani S."/>
            <person name="Joshi V."/>
            <person name="Lee S."/>
            <person name="Lewis L.R."/>
            <person name="Nazareth L.V."/>
            <person name="Okwuonu G."/>
            <person name="Santibanez J."/>
            <person name="Warren W.C."/>
            <person name="Mardis E.R."/>
            <person name="Weinstock G.M."/>
            <person name="Wilson R.K."/>
            <person name="Delehaunty K."/>
            <person name="Dooling D."/>
            <person name="Fronik C."/>
            <person name="Fulton L."/>
            <person name="Fulton B."/>
            <person name="Graves T."/>
            <person name="Minx P."/>
            <person name="Sodergren E."/>
            <person name="Birney E."/>
            <person name="Margulies E.H."/>
            <person name="Herrero J."/>
            <person name="Green E.D."/>
            <person name="Haussler D."/>
            <person name="Siepel A."/>
            <person name="Goldman N."/>
            <person name="Pollard K.S."/>
            <person name="Pedersen J.S."/>
            <person name="Lander E.S."/>
            <person name="Kellis M."/>
        </authorList>
    </citation>
    <scope>NUCLEOTIDE SEQUENCE [LARGE SCALE GENOMIC DNA]</scope>
    <source>
        <strain evidence="21 22">Thorbecke inbred</strain>
    </source>
</reference>
<dbReference type="FunCoup" id="G1SZ64">
    <property type="interactions" value="48"/>
</dbReference>
<evidence type="ECO:0000256" key="3">
    <source>
        <dbReference type="ARBA" id="ARBA00004530"/>
    </source>
</evidence>
<gene>
    <name evidence="21" type="primary">CD68</name>
</gene>
<feature type="disulfide bond" evidence="16">
    <location>
        <begin position="256"/>
        <end position="293"/>
    </location>
</feature>
<dbReference type="Pfam" id="PF01299">
    <property type="entry name" value="Lamp2-like_luminal"/>
    <property type="match status" value="1"/>
</dbReference>
<evidence type="ECO:0000256" key="9">
    <source>
        <dbReference type="ARBA" id="ARBA00022989"/>
    </source>
</evidence>
<comment type="function">
    <text evidence="14">Could play a role in phagocytic activities of tissue macrophages, both in intracellular lysosomal metabolism and extracellular cell-cell and cell-pathogen interactions. Binds to tissue- and organ-specific lectins or selectins, allowing homing of macrophage subsets to particular sites. Rapid recirculation of CD68 from endosomes and lysosomes to the plasma membrane may allow macrophages to crawl over selectin-bearing substrates or other cells.</text>
</comment>
<dbReference type="HOGENOM" id="CLU_071610_0_0_1"/>
<dbReference type="InterPro" id="IPR002000">
    <property type="entry name" value="Lysosome-assoc_membr_glycop"/>
</dbReference>
<dbReference type="InterPro" id="IPR018134">
    <property type="entry name" value="LAMP_CS"/>
</dbReference>
<evidence type="ECO:0000256" key="2">
    <source>
        <dbReference type="ARBA" id="ARBA00004352"/>
    </source>
</evidence>
<keyword evidence="9 18" id="KW-1133">Transmembrane helix</keyword>
<dbReference type="GO" id="GO:0031902">
    <property type="term" value="C:late endosome membrane"/>
    <property type="evidence" value="ECO:0007669"/>
    <property type="project" value="TreeGrafter"/>
</dbReference>
<dbReference type="Ensembl" id="ENSOCUT00000010382.3">
    <property type="protein sequence ID" value="ENSOCUP00000008945.3"/>
    <property type="gene ID" value="ENSOCUG00000010383.3"/>
</dbReference>
<dbReference type="GO" id="GO:0005886">
    <property type="term" value="C:plasma membrane"/>
    <property type="evidence" value="ECO:0007669"/>
    <property type="project" value="UniProtKB-SubCell"/>
</dbReference>
<evidence type="ECO:0000256" key="4">
    <source>
        <dbReference type="ARBA" id="ARBA00022475"/>
    </source>
</evidence>
<feature type="signal peptide" evidence="19">
    <location>
        <begin position="1"/>
        <end position="18"/>
    </location>
</feature>
<proteinExistence type="inferred from homology"/>
<evidence type="ECO:0000256" key="5">
    <source>
        <dbReference type="ARBA" id="ARBA00022692"/>
    </source>
</evidence>
<dbReference type="GO" id="GO:0005765">
    <property type="term" value="C:lysosomal membrane"/>
    <property type="evidence" value="ECO:0007669"/>
    <property type="project" value="UniProtKB-SubCell"/>
</dbReference>
<feature type="compositionally biased region" description="Low complexity" evidence="17">
    <location>
        <begin position="38"/>
        <end position="51"/>
    </location>
</feature>
<evidence type="ECO:0000256" key="8">
    <source>
        <dbReference type="ARBA" id="ARBA00022753"/>
    </source>
</evidence>
<feature type="region of interest" description="Disordered" evidence="17">
    <location>
        <begin position="38"/>
        <end position="139"/>
    </location>
</feature>
<keyword evidence="13 16" id="KW-0458">Lysosome</keyword>
<name>G1SZ64_RABIT</name>
<feature type="disulfide bond" evidence="16">
    <location>
        <begin position="146"/>
        <end position="184"/>
    </location>
</feature>
<dbReference type="eggNOG" id="KOG4818">
    <property type="taxonomic scope" value="Eukaryota"/>
</dbReference>
<dbReference type="PRINTS" id="PR00336">
    <property type="entry name" value="LYSASSOCTDMP"/>
</dbReference>
<evidence type="ECO:0000256" key="14">
    <source>
        <dbReference type="ARBA" id="ARBA00056711"/>
    </source>
</evidence>
<sequence>MRLPVLFLALLGLHAAQGTWPWPHKKAATLLPSFTATPTATESTASSGTTSHRTTKNPHTTSHSTATPGTTSHRPTTATPTTGHGNVTVHPTTSNTTSNTTTTTGTSPGFSTSTPHPGPPPPPPSPSPGSREAVGNYTWTNGSQPCVQLQAQIQIRVLYPTQGGGQAWGMSVLNPNRTKAQGGCEGPRPHLLLSFPYGQLSFGFKQDPGQGQSAVYLSYLAVEYNVSFPQAARWTFSAQNASLRDLQAPLGQSFSCRNASIAVSPALHLDLLSLRVQAAQLPRTGIFGPSFSCPADHPSILVPLIIGLILVGLLALVLVAFCIARRRPSAYQAL</sequence>
<dbReference type="FunFam" id="2.40.160.110:FF:000007">
    <property type="entry name" value="CD68 molecule"/>
    <property type="match status" value="1"/>
</dbReference>
<dbReference type="Bgee" id="ENSOCUG00000010383">
    <property type="expression patterns" value="Expressed in ovary and 19 other cell types or tissues"/>
</dbReference>
<protein>
    <recommendedName>
        <fullName evidence="15">Macrosialin</fullName>
    </recommendedName>
</protein>
<feature type="transmembrane region" description="Helical" evidence="18">
    <location>
        <begin position="300"/>
        <end position="324"/>
    </location>
</feature>
<evidence type="ECO:0000256" key="19">
    <source>
        <dbReference type="SAM" id="SignalP"/>
    </source>
</evidence>
<keyword evidence="10 16" id="KW-0472">Membrane</keyword>
<evidence type="ECO:0000256" key="15">
    <source>
        <dbReference type="ARBA" id="ARBA00071101"/>
    </source>
</evidence>
<feature type="compositionally biased region" description="Low complexity" evidence="17">
    <location>
        <begin position="59"/>
        <end position="115"/>
    </location>
</feature>
<dbReference type="InParanoid" id="G1SZ64"/>
<keyword evidence="5 16" id="KW-0812">Transmembrane</keyword>
<dbReference type="SMR" id="G1SZ64"/>
<dbReference type="PaxDb" id="9986-ENSOCUP00000008945"/>
<keyword evidence="22" id="KW-1185">Reference proteome</keyword>
<evidence type="ECO:0000256" key="10">
    <source>
        <dbReference type="ARBA" id="ARBA00023136"/>
    </source>
</evidence>
<keyword evidence="11 16" id="KW-1015">Disulfide bond</keyword>
<dbReference type="GeneTree" id="ENSGT00950000182899"/>
<comment type="subcellular location">
    <subcellularLocation>
        <location evidence="1">Cell membrane</location>
        <topology evidence="1">Single-pass type I membrane protein</topology>
    </subcellularLocation>
    <subcellularLocation>
        <location evidence="3">Endosome membrane</location>
        <topology evidence="3">Single-pass type I membrane protein</topology>
    </subcellularLocation>
    <subcellularLocation>
        <location evidence="2 16">Lysosome membrane</location>
        <topology evidence="2 16">Single-pass type I membrane protein</topology>
    </subcellularLocation>
</comment>
<dbReference type="KEGG" id="ocu:100344094"/>
<dbReference type="PROSITE" id="PS00311">
    <property type="entry name" value="LAMP_2"/>
    <property type="match status" value="1"/>
</dbReference>
<dbReference type="PROSITE" id="PS51407">
    <property type="entry name" value="LAMP_3"/>
    <property type="match status" value="1"/>
</dbReference>
<dbReference type="OrthoDB" id="9428839at2759"/>
<reference evidence="21" key="3">
    <citation type="submission" date="2025-09" db="UniProtKB">
        <authorList>
            <consortium name="Ensembl"/>
        </authorList>
    </citation>
    <scope>IDENTIFICATION</scope>
    <source>
        <strain evidence="21">Thorbecke</strain>
    </source>
</reference>
<keyword evidence="6 19" id="KW-0732">Signal</keyword>
<feature type="chain" id="PRO_5023840499" description="Macrosialin" evidence="19">
    <location>
        <begin position="19"/>
        <end position="334"/>
    </location>
</feature>
<evidence type="ECO:0000256" key="11">
    <source>
        <dbReference type="ARBA" id="ARBA00023157"/>
    </source>
</evidence>
<dbReference type="GO" id="GO:0072594">
    <property type="term" value="P:establishment of protein localization to organelle"/>
    <property type="evidence" value="ECO:0007669"/>
    <property type="project" value="TreeGrafter"/>
</dbReference>
<dbReference type="InterPro" id="IPR048528">
    <property type="entry name" value="Lamp2-like_luminal"/>
</dbReference>